<feature type="domain" description="Histidine kinase" evidence="13">
    <location>
        <begin position="476"/>
        <end position="691"/>
    </location>
</feature>
<feature type="transmembrane region" description="Helical" evidence="12">
    <location>
        <begin position="162"/>
        <end position="186"/>
    </location>
</feature>
<evidence type="ECO:0000256" key="8">
    <source>
        <dbReference type="ARBA" id="ARBA00022777"/>
    </source>
</evidence>
<evidence type="ECO:0000313" key="16">
    <source>
        <dbReference type="EMBL" id="SSC13823.1"/>
    </source>
</evidence>
<dbReference type="SUPFAM" id="SSF55874">
    <property type="entry name" value="ATPase domain of HSP90 chaperone/DNA topoisomerase II/histidine kinase"/>
    <property type="match status" value="1"/>
</dbReference>
<dbReference type="NCBIfam" id="TIGR00229">
    <property type="entry name" value="sensory_box"/>
    <property type="match status" value="1"/>
</dbReference>
<dbReference type="EC" id="2.7.13.3" evidence="3"/>
<evidence type="ECO:0000313" key="17">
    <source>
        <dbReference type="Proteomes" id="UP000250796"/>
    </source>
</evidence>
<dbReference type="InterPro" id="IPR000700">
    <property type="entry name" value="PAS-assoc_C"/>
</dbReference>
<evidence type="ECO:0000256" key="5">
    <source>
        <dbReference type="ARBA" id="ARBA00022553"/>
    </source>
</evidence>
<dbReference type="Proteomes" id="UP000250796">
    <property type="component" value="Chromosome MESINF"/>
</dbReference>
<feature type="coiled-coil region" evidence="11">
    <location>
        <begin position="442"/>
        <end position="469"/>
    </location>
</feature>
<keyword evidence="11" id="KW-0175">Coiled coil</keyword>
<dbReference type="SMART" id="SM00387">
    <property type="entry name" value="HATPase_c"/>
    <property type="match status" value="1"/>
</dbReference>
<evidence type="ECO:0000256" key="10">
    <source>
        <dbReference type="ARBA" id="ARBA00023136"/>
    </source>
</evidence>
<dbReference type="InterPro" id="IPR004358">
    <property type="entry name" value="Sig_transdc_His_kin-like_C"/>
</dbReference>
<dbReference type="InterPro" id="IPR035965">
    <property type="entry name" value="PAS-like_dom_sf"/>
</dbReference>
<evidence type="ECO:0000256" key="1">
    <source>
        <dbReference type="ARBA" id="ARBA00000085"/>
    </source>
</evidence>
<proteinExistence type="predicted"/>
<dbReference type="Gene3D" id="3.30.450.20">
    <property type="entry name" value="PAS domain"/>
    <property type="match status" value="2"/>
</dbReference>
<dbReference type="InterPro" id="IPR000014">
    <property type="entry name" value="PAS"/>
</dbReference>
<dbReference type="AlphaFoldDB" id="A0A7Z7LH10"/>
<organism evidence="16 17">
    <name type="scientific">Mesotoga infera</name>
    <dbReference type="NCBI Taxonomy" id="1236046"/>
    <lineage>
        <taxon>Bacteria</taxon>
        <taxon>Thermotogati</taxon>
        <taxon>Thermotogota</taxon>
        <taxon>Thermotogae</taxon>
        <taxon>Kosmotogales</taxon>
        <taxon>Kosmotogaceae</taxon>
        <taxon>Mesotoga</taxon>
    </lineage>
</organism>
<dbReference type="CDD" id="cd00130">
    <property type="entry name" value="PAS"/>
    <property type="match status" value="1"/>
</dbReference>
<dbReference type="GO" id="GO:0071555">
    <property type="term" value="P:cell wall organization"/>
    <property type="evidence" value="ECO:0007669"/>
    <property type="project" value="InterPro"/>
</dbReference>
<dbReference type="InterPro" id="IPR011620">
    <property type="entry name" value="Sig_transdc_His_kinase_LytS_TM"/>
</dbReference>
<dbReference type="GO" id="GO:0006355">
    <property type="term" value="P:regulation of DNA-templated transcription"/>
    <property type="evidence" value="ECO:0007669"/>
    <property type="project" value="InterPro"/>
</dbReference>
<dbReference type="PROSITE" id="PS50112">
    <property type="entry name" value="PAS"/>
    <property type="match status" value="1"/>
</dbReference>
<feature type="transmembrane region" description="Helical" evidence="12">
    <location>
        <begin position="78"/>
        <end position="98"/>
    </location>
</feature>
<sequence>MGKEAALALVNNAALLISLAVIYSALYIRFKKEKLLLQKIISGLLLGVIALAVMMNSWELSPGVVFDTRSVVLSLTGLYFGFIPSIITVIMTSAIRILMGGSGAAVGVSVIICSATTGLLWRYRRRKVLHQMTLVELYLFGIVVHLIMLFCMFFLPDDPRKAFFSITAVPVMLVYPIATALTGWAMSNKEAQLKGEEAAHELALARKRLAAIVEASPVPIISLDMGYNVTEWNQAAEKVFGWKRSEVIGKPLPIVPEEDIKTHKDLTEKTLSGDYQKGTLLIRERKDGSKVVVRLHNATIFNEEGKPEGILGILEDVTIQQEAERALKESEMRFRELYTNMNIGVAIYKVGENDEVVFLDMNPAGCRITEVSRDAIVGRRVEEVFPGIMEIGLYDIIIQVYKSGLSQRLPLKKYKDNRIAFWTDNYVYRHGKDEIVVIFEDVTQREKTLEELERRVKERTAELETANKELESFVYSVSHDLRAPLRAIKGFAQIISERYSGALPPEAGRYFNYIISAGENMSALIQNLLDYSRLGRAALNIERVSLAQAVDKALDTLASKVKEERGKVTVEGTLHFVEADAALLNRILVNLIENALTYHVPERPPEINISSMREDGYVFLTVKDNGIGIDRKFYKKIFEIFQRLHSAEDYPGTGIGLAIVRKCVDLMGGEIFLESTPGEGSAFSIKLKEALNK</sequence>
<name>A0A7Z7LH10_9BACT</name>
<dbReference type="PANTHER" id="PTHR43304:SF1">
    <property type="entry name" value="PAC DOMAIN-CONTAINING PROTEIN"/>
    <property type="match status" value="1"/>
</dbReference>
<feature type="domain" description="PAC" evidence="15">
    <location>
        <begin position="275"/>
        <end position="329"/>
    </location>
</feature>
<dbReference type="InterPro" id="IPR003594">
    <property type="entry name" value="HATPase_dom"/>
</dbReference>
<evidence type="ECO:0000256" key="6">
    <source>
        <dbReference type="ARBA" id="ARBA00022679"/>
    </source>
</evidence>
<dbReference type="RefSeq" id="WP_169699946.1">
    <property type="nucleotide sequence ID" value="NZ_LS974202.1"/>
</dbReference>
<dbReference type="Pfam" id="PF13426">
    <property type="entry name" value="PAS_9"/>
    <property type="match status" value="1"/>
</dbReference>
<keyword evidence="17" id="KW-1185">Reference proteome</keyword>
<dbReference type="InterPro" id="IPR005467">
    <property type="entry name" value="His_kinase_dom"/>
</dbReference>
<dbReference type="CDD" id="cd00082">
    <property type="entry name" value="HisKA"/>
    <property type="match status" value="1"/>
</dbReference>
<keyword evidence="6" id="KW-0808">Transferase</keyword>
<dbReference type="Pfam" id="PF02518">
    <property type="entry name" value="HATPase_c"/>
    <property type="match status" value="1"/>
</dbReference>
<evidence type="ECO:0000256" key="12">
    <source>
        <dbReference type="SAM" id="Phobius"/>
    </source>
</evidence>
<feature type="transmembrane region" description="Helical" evidence="12">
    <location>
        <begin position="40"/>
        <end position="58"/>
    </location>
</feature>
<dbReference type="Gene3D" id="1.10.287.130">
    <property type="match status" value="1"/>
</dbReference>
<gene>
    <name evidence="16" type="ORF">MESINF_2383</name>
</gene>
<dbReference type="GO" id="GO:0000155">
    <property type="term" value="F:phosphorelay sensor kinase activity"/>
    <property type="evidence" value="ECO:0007669"/>
    <property type="project" value="InterPro"/>
</dbReference>
<dbReference type="InterPro" id="IPR003661">
    <property type="entry name" value="HisK_dim/P_dom"/>
</dbReference>
<reference evidence="16 17" key="1">
    <citation type="submission" date="2017-01" db="EMBL/GenBank/DDBJ databases">
        <authorList>
            <person name="Erauso G."/>
        </authorList>
    </citation>
    <scope>NUCLEOTIDE SEQUENCE [LARGE SCALE GENOMIC DNA]</scope>
    <source>
        <strain evidence="16">MESINF1</strain>
    </source>
</reference>
<keyword evidence="5" id="KW-0597">Phosphoprotein</keyword>
<evidence type="ECO:0000256" key="2">
    <source>
        <dbReference type="ARBA" id="ARBA00004651"/>
    </source>
</evidence>
<keyword evidence="8 16" id="KW-0418">Kinase</keyword>
<evidence type="ECO:0000259" key="15">
    <source>
        <dbReference type="PROSITE" id="PS50113"/>
    </source>
</evidence>
<dbReference type="Pfam" id="PF00989">
    <property type="entry name" value="PAS"/>
    <property type="match status" value="1"/>
</dbReference>
<dbReference type="KEGG" id="minf:MESINF_2383"/>
<comment type="catalytic activity">
    <reaction evidence="1">
        <text>ATP + protein L-histidine = ADP + protein N-phospho-L-histidine.</text>
        <dbReference type="EC" id="2.7.13.3"/>
    </reaction>
</comment>
<dbReference type="InterPro" id="IPR013767">
    <property type="entry name" value="PAS_fold"/>
</dbReference>
<dbReference type="PROSITE" id="PS50113">
    <property type="entry name" value="PAC"/>
    <property type="match status" value="1"/>
</dbReference>
<keyword evidence="10 12" id="KW-0472">Membrane</keyword>
<dbReference type="GO" id="GO:0005886">
    <property type="term" value="C:plasma membrane"/>
    <property type="evidence" value="ECO:0007669"/>
    <property type="project" value="UniProtKB-SubCell"/>
</dbReference>
<dbReference type="InterPro" id="IPR036890">
    <property type="entry name" value="HATPase_C_sf"/>
</dbReference>
<dbReference type="Gene3D" id="3.30.565.10">
    <property type="entry name" value="Histidine kinase-like ATPase, C-terminal domain"/>
    <property type="match status" value="1"/>
</dbReference>
<dbReference type="EMBL" id="LS974202">
    <property type="protein sequence ID" value="SSC13823.1"/>
    <property type="molecule type" value="Genomic_DNA"/>
</dbReference>
<dbReference type="SUPFAM" id="SSF47384">
    <property type="entry name" value="Homodimeric domain of signal transducing histidine kinase"/>
    <property type="match status" value="1"/>
</dbReference>
<dbReference type="SMART" id="SM00388">
    <property type="entry name" value="HisKA"/>
    <property type="match status" value="1"/>
</dbReference>
<dbReference type="InterPro" id="IPR036097">
    <property type="entry name" value="HisK_dim/P_sf"/>
</dbReference>
<evidence type="ECO:0000256" key="11">
    <source>
        <dbReference type="SAM" id="Coils"/>
    </source>
</evidence>
<evidence type="ECO:0000256" key="7">
    <source>
        <dbReference type="ARBA" id="ARBA00022692"/>
    </source>
</evidence>
<dbReference type="InterPro" id="IPR052162">
    <property type="entry name" value="Sensor_kinase/Photoreceptor"/>
</dbReference>
<keyword evidence="7 12" id="KW-0812">Transmembrane</keyword>
<evidence type="ECO:0000259" key="13">
    <source>
        <dbReference type="PROSITE" id="PS50109"/>
    </source>
</evidence>
<comment type="subcellular location">
    <subcellularLocation>
        <location evidence="2">Cell membrane</location>
        <topology evidence="2">Multi-pass membrane protein</topology>
    </subcellularLocation>
</comment>
<dbReference type="Pfam" id="PF00512">
    <property type="entry name" value="HisKA"/>
    <property type="match status" value="1"/>
</dbReference>
<evidence type="ECO:0000256" key="9">
    <source>
        <dbReference type="ARBA" id="ARBA00022989"/>
    </source>
</evidence>
<dbReference type="PROSITE" id="PS50109">
    <property type="entry name" value="HIS_KIN"/>
    <property type="match status" value="1"/>
</dbReference>
<feature type="transmembrane region" description="Helical" evidence="12">
    <location>
        <begin position="135"/>
        <end position="155"/>
    </location>
</feature>
<protein>
    <recommendedName>
        <fullName evidence="3">histidine kinase</fullName>
        <ecNumber evidence="3">2.7.13.3</ecNumber>
    </recommendedName>
</protein>
<feature type="transmembrane region" description="Helical" evidence="12">
    <location>
        <begin position="105"/>
        <end position="123"/>
    </location>
</feature>
<dbReference type="PRINTS" id="PR00344">
    <property type="entry name" value="BCTRLSENSOR"/>
</dbReference>
<dbReference type="SMART" id="SM00091">
    <property type="entry name" value="PAS"/>
    <property type="match status" value="2"/>
</dbReference>
<feature type="transmembrane region" description="Helical" evidence="12">
    <location>
        <begin position="6"/>
        <end position="28"/>
    </location>
</feature>
<dbReference type="Pfam" id="PF07694">
    <property type="entry name" value="5TM-5TMR_LYT"/>
    <property type="match status" value="1"/>
</dbReference>
<evidence type="ECO:0000256" key="3">
    <source>
        <dbReference type="ARBA" id="ARBA00012438"/>
    </source>
</evidence>
<keyword evidence="4" id="KW-1003">Cell membrane</keyword>
<feature type="domain" description="PAS" evidence="14">
    <location>
        <begin position="205"/>
        <end position="274"/>
    </location>
</feature>
<dbReference type="SUPFAM" id="SSF55785">
    <property type="entry name" value="PYP-like sensor domain (PAS domain)"/>
    <property type="match status" value="2"/>
</dbReference>
<evidence type="ECO:0000259" key="14">
    <source>
        <dbReference type="PROSITE" id="PS50112"/>
    </source>
</evidence>
<evidence type="ECO:0000256" key="4">
    <source>
        <dbReference type="ARBA" id="ARBA00022475"/>
    </source>
</evidence>
<accession>A0A7Z7LH10</accession>
<dbReference type="FunFam" id="3.30.565.10:FF:000006">
    <property type="entry name" value="Sensor histidine kinase WalK"/>
    <property type="match status" value="1"/>
</dbReference>
<keyword evidence="9 12" id="KW-1133">Transmembrane helix</keyword>
<dbReference type="PANTHER" id="PTHR43304">
    <property type="entry name" value="PHYTOCHROME-LIKE PROTEIN CPH1"/>
    <property type="match status" value="1"/>
</dbReference>